<dbReference type="EMBL" id="JYHA01000083">
    <property type="protein sequence ID" value="KKB96443.1"/>
    <property type="molecule type" value="Genomic_DNA"/>
</dbReference>
<accession>A0A0F5MNT0</accession>
<evidence type="ECO:0000313" key="2">
    <source>
        <dbReference type="EMBL" id="KKB96443.1"/>
    </source>
</evidence>
<name>A0A0F5MNT0_9RICK</name>
<dbReference type="InterPro" id="IPR002514">
    <property type="entry name" value="Transposase_8"/>
</dbReference>
<proteinExistence type="predicted"/>
<dbReference type="GO" id="GO:0004803">
    <property type="term" value="F:transposase activity"/>
    <property type="evidence" value="ECO:0007669"/>
    <property type="project" value="InterPro"/>
</dbReference>
<gene>
    <name evidence="2" type="ORF">SZ25_00470</name>
    <name evidence="1" type="ORF">SZ25_00505</name>
</gene>
<dbReference type="Proteomes" id="UP000033358">
    <property type="component" value="Unassembled WGS sequence"/>
</dbReference>
<evidence type="ECO:0000313" key="3">
    <source>
        <dbReference type="Proteomes" id="UP000033358"/>
    </source>
</evidence>
<comment type="caution">
    <text evidence="1">The sequence shown here is derived from an EMBL/GenBank/DDBJ whole genome shotgun (WGS) entry which is preliminary data.</text>
</comment>
<dbReference type="InterPro" id="IPR036388">
    <property type="entry name" value="WH-like_DNA-bd_sf"/>
</dbReference>
<reference evidence="1 3" key="1">
    <citation type="submission" date="2015-02" db="EMBL/GenBank/DDBJ databases">
        <title>Single cell genomics of a rare environmental alphaproteobacterium provides unique insights into Rickettsiaceae evolution.</title>
        <authorList>
            <person name="Martijn J."/>
            <person name="Schulz F."/>
            <person name="Zaremba-Niedzwiedzka K."/>
            <person name="Viklund J."/>
            <person name="Stepanauskas R."/>
            <person name="Andersson S.G.E."/>
            <person name="Horn M."/>
            <person name="Guy L."/>
            <person name="Ettema T.J.G."/>
        </authorList>
    </citation>
    <scope>NUCLEOTIDE SEQUENCE [LARGE SCALE GENOMIC DNA]</scope>
    <source>
        <strain evidence="1 3">SCGC AAA041-L04</strain>
    </source>
</reference>
<dbReference type="EMBL" id="JYHA01000087">
    <property type="protein sequence ID" value="KKB96356.1"/>
    <property type="molecule type" value="Genomic_DNA"/>
</dbReference>
<dbReference type="Pfam" id="PF01527">
    <property type="entry name" value="HTH_Tnp_1"/>
    <property type="match status" value="1"/>
</dbReference>
<evidence type="ECO:0008006" key="4">
    <source>
        <dbReference type="Google" id="ProtNLM"/>
    </source>
</evidence>
<dbReference type="GO" id="GO:0043565">
    <property type="term" value="F:sequence-specific DNA binding"/>
    <property type="evidence" value="ECO:0007669"/>
    <property type="project" value="InterPro"/>
</dbReference>
<dbReference type="SUPFAM" id="SSF48295">
    <property type="entry name" value="TrpR-like"/>
    <property type="match status" value="1"/>
</dbReference>
<dbReference type="AlphaFoldDB" id="A0A0F5MNT0"/>
<keyword evidence="3" id="KW-1185">Reference proteome</keyword>
<dbReference type="InterPro" id="IPR010921">
    <property type="entry name" value="Trp_repressor/repl_initiator"/>
</dbReference>
<sequence>MVMKKQYDAKFKAKIALELLKEQKSVIEVSAQYKVPQTNLHSWKNKLVESAVEIFLPEAEKNKQLKAKEEEINLLHKIIGEITVENNFFKKKLKQ</sequence>
<dbReference type="GO" id="GO:0006313">
    <property type="term" value="P:DNA transposition"/>
    <property type="evidence" value="ECO:0007669"/>
    <property type="project" value="InterPro"/>
</dbReference>
<dbReference type="Gene3D" id="1.10.10.10">
    <property type="entry name" value="Winged helix-like DNA-binding domain superfamily/Winged helix DNA-binding domain"/>
    <property type="match status" value="1"/>
</dbReference>
<organism evidence="1 3">
    <name type="scientific">Candidatus Arcanibacter lacustris</name>
    <dbReference type="NCBI Taxonomy" id="1607817"/>
    <lineage>
        <taxon>Bacteria</taxon>
        <taxon>Pseudomonadati</taxon>
        <taxon>Pseudomonadota</taxon>
        <taxon>Alphaproteobacteria</taxon>
        <taxon>Rickettsiales</taxon>
        <taxon>Candidatus Arcanibacter</taxon>
    </lineage>
</organism>
<protein>
    <recommendedName>
        <fullName evidence="4">Transposase</fullName>
    </recommendedName>
</protein>
<evidence type="ECO:0000313" key="1">
    <source>
        <dbReference type="EMBL" id="KKB96356.1"/>
    </source>
</evidence>